<reference evidence="2 3" key="1">
    <citation type="submission" date="2024-01" db="EMBL/GenBank/DDBJ databases">
        <title>The complete chloroplast genome sequence of Lithospermum erythrorhizon: insights into the phylogenetic relationship among Boraginaceae species and the maternal lineages of purple gromwells.</title>
        <authorList>
            <person name="Okada T."/>
            <person name="Watanabe K."/>
        </authorList>
    </citation>
    <scope>NUCLEOTIDE SEQUENCE [LARGE SCALE GENOMIC DNA]</scope>
</reference>
<accession>A0AAV3RBF9</accession>
<feature type="compositionally biased region" description="Basic residues" evidence="1">
    <location>
        <begin position="1"/>
        <end position="11"/>
    </location>
</feature>
<evidence type="ECO:0000256" key="1">
    <source>
        <dbReference type="SAM" id="MobiDB-lite"/>
    </source>
</evidence>
<feature type="region of interest" description="Disordered" evidence="1">
    <location>
        <begin position="60"/>
        <end position="90"/>
    </location>
</feature>
<comment type="caution">
    <text evidence="2">The sequence shown here is derived from an EMBL/GenBank/DDBJ whole genome shotgun (WGS) entry which is preliminary data.</text>
</comment>
<evidence type="ECO:0000313" key="3">
    <source>
        <dbReference type="Proteomes" id="UP001454036"/>
    </source>
</evidence>
<feature type="region of interest" description="Disordered" evidence="1">
    <location>
        <begin position="1"/>
        <end position="48"/>
    </location>
</feature>
<dbReference type="EMBL" id="BAABME010008739">
    <property type="protein sequence ID" value="GAA0173722.1"/>
    <property type="molecule type" value="Genomic_DNA"/>
</dbReference>
<keyword evidence="3" id="KW-1185">Reference proteome</keyword>
<sequence>MEHNLSRRQKISTRAQSALGGGEGQTFSLANPPKKTSKMPHQTEESGNIDEYARVTTSNGHRQAKVPIDHHRPDNDSSHNNYAPRKQEGRTTYLSDVDELISLFKDITLVEDQLNAMMPRGSGCPNSELSADSKIRKITLSPLILNYLFGPETMRCMRGPSPAACQGRGSSSFTNCTRFHRLLAKCCGPIYGQVWGINSSR</sequence>
<organism evidence="2 3">
    <name type="scientific">Lithospermum erythrorhizon</name>
    <name type="common">Purple gromwell</name>
    <name type="synonym">Lithospermum officinale var. erythrorhizon</name>
    <dbReference type="NCBI Taxonomy" id="34254"/>
    <lineage>
        <taxon>Eukaryota</taxon>
        <taxon>Viridiplantae</taxon>
        <taxon>Streptophyta</taxon>
        <taxon>Embryophyta</taxon>
        <taxon>Tracheophyta</taxon>
        <taxon>Spermatophyta</taxon>
        <taxon>Magnoliopsida</taxon>
        <taxon>eudicotyledons</taxon>
        <taxon>Gunneridae</taxon>
        <taxon>Pentapetalae</taxon>
        <taxon>asterids</taxon>
        <taxon>lamiids</taxon>
        <taxon>Boraginales</taxon>
        <taxon>Boraginaceae</taxon>
        <taxon>Boraginoideae</taxon>
        <taxon>Lithospermeae</taxon>
        <taxon>Lithospermum</taxon>
    </lineage>
</organism>
<gene>
    <name evidence="2" type="ORF">LIER_27281</name>
</gene>
<dbReference type="AlphaFoldDB" id="A0AAV3RBF9"/>
<evidence type="ECO:0000313" key="2">
    <source>
        <dbReference type="EMBL" id="GAA0173722.1"/>
    </source>
</evidence>
<protein>
    <submittedName>
        <fullName evidence="2">Uncharacterized protein</fullName>
    </submittedName>
</protein>
<dbReference type="Proteomes" id="UP001454036">
    <property type="component" value="Unassembled WGS sequence"/>
</dbReference>
<proteinExistence type="predicted"/>
<feature type="compositionally biased region" description="Basic and acidic residues" evidence="1">
    <location>
        <begin position="67"/>
        <end position="77"/>
    </location>
</feature>
<name>A0AAV3RBF9_LITER</name>